<feature type="compositionally biased region" description="Polar residues" evidence="2">
    <location>
        <begin position="1196"/>
        <end position="1208"/>
    </location>
</feature>
<feature type="region of interest" description="Disordered" evidence="2">
    <location>
        <begin position="413"/>
        <end position="435"/>
    </location>
</feature>
<dbReference type="GO" id="GO:0035194">
    <property type="term" value="P:regulatory ncRNA-mediated post-transcriptional gene silencing"/>
    <property type="evidence" value="ECO:0007669"/>
    <property type="project" value="TreeGrafter"/>
</dbReference>
<feature type="coiled-coil region" evidence="1">
    <location>
        <begin position="121"/>
        <end position="234"/>
    </location>
</feature>
<feature type="compositionally biased region" description="Basic and acidic residues" evidence="2">
    <location>
        <begin position="1184"/>
        <end position="1195"/>
    </location>
</feature>
<accession>A0A1X7TM52</accession>
<proteinExistence type="predicted"/>
<dbReference type="GO" id="GO:0043186">
    <property type="term" value="C:P granule"/>
    <property type="evidence" value="ECO:0007669"/>
    <property type="project" value="TreeGrafter"/>
</dbReference>
<dbReference type="InterPro" id="IPR045055">
    <property type="entry name" value="DNA2/NAM7-like"/>
</dbReference>
<dbReference type="EnsemblMetazoa" id="Aqu2.1.15718_001">
    <property type="protein sequence ID" value="Aqu2.1.15718_001"/>
    <property type="gene ID" value="Aqu2.1.15718"/>
</dbReference>
<organism evidence="5">
    <name type="scientific">Amphimedon queenslandica</name>
    <name type="common">Sponge</name>
    <dbReference type="NCBI Taxonomy" id="400682"/>
    <lineage>
        <taxon>Eukaryota</taxon>
        <taxon>Metazoa</taxon>
        <taxon>Porifera</taxon>
        <taxon>Demospongiae</taxon>
        <taxon>Heteroscleromorpha</taxon>
        <taxon>Haplosclerida</taxon>
        <taxon>Niphatidae</taxon>
        <taxon>Amphimedon</taxon>
    </lineage>
</organism>
<dbReference type="PANTHER" id="PTHR10887">
    <property type="entry name" value="DNA2/NAM7 HELICASE FAMILY"/>
    <property type="match status" value="1"/>
</dbReference>
<evidence type="ECO:0000313" key="5">
    <source>
        <dbReference type="EnsemblMetazoa" id="Aqu2.1.15718_001"/>
    </source>
</evidence>
<dbReference type="SUPFAM" id="SSF52540">
    <property type="entry name" value="P-loop containing nucleoside triphosphate hydrolases"/>
    <property type="match status" value="1"/>
</dbReference>
<dbReference type="GO" id="GO:0004386">
    <property type="term" value="F:helicase activity"/>
    <property type="evidence" value="ECO:0007669"/>
    <property type="project" value="InterPro"/>
</dbReference>
<dbReference type="Pfam" id="PF13087">
    <property type="entry name" value="AAA_12"/>
    <property type="match status" value="1"/>
</dbReference>
<dbReference type="Gene3D" id="3.40.50.300">
    <property type="entry name" value="P-loop containing nucleotide triphosphate hydrolases"/>
    <property type="match status" value="3"/>
</dbReference>
<dbReference type="InParanoid" id="A0A1X7TM52"/>
<feature type="region of interest" description="Disordered" evidence="2">
    <location>
        <begin position="1118"/>
        <end position="1143"/>
    </location>
</feature>
<keyword evidence="1" id="KW-0175">Coiled coil</keyword>
<protein>
    <recommendedName>
        <fullName evidence="6">RNA helicase</fullName>
    </recommendedName>
</protein>
<feature type="domain" description="DNA2/NAM7 helicase helicase" evidence="3">
    <location>
        <begin position="759"/>
        <end position="824"/>
    </location>
</feature>
<dbReference type="InterPro" id="IPR027417">
    <property type="entry name" value="P-loop_NTPase"/>
</dbReference>
<evidence type="ECO:0008006" key="6">
    <source>
        <dbReference type="Google" id="ProtNLM"/>
    </source>
</evidence>
<dbReference type="CDD" id="cd01670">
    <property type="entry name" value="Death"/>
    <property type="match status" value="1"/>
</dbReference>
<dbReference type="GO" id="GO:0005829">
    <property type="term" value="C:cytosol"/>
    <property type="evidence" value="ECO:0007669"/>
    <property type="project" value="TreeGrafter"/>
</dbReference>
<feature type="region of interest" description="Disordered" evidence="2">
    <location>
        <begin position="1184"/>
        <end position="1226"/>
    </location>
</feature>
<dbReference type="InterPro" id="IPR041679">
    <property type="entry name" value="DNA2/NAM7-like_C"/>
</dbReference>
<feature type="region of interest" description="Disordered" evidence="2">
    <location>
        <begin position="353"/>
        <end position="400"/>
    </location>
</feature>
<feature type="compositionally biased region" description="Polar residues" evidence="2">
    <location>
        <begin position="357"/>
        <end position="371"/>
    </location>
</feature>
<dbReference type="OrthoDB" id="5988104at2759"/>
<evidence type="ECO:0000256" key="2">
    <source>
        <dbReference type="SAM" id="MobiDB-lite"/>
    </source>
</evidence>
<dbReference type="AlphaFoldDB" id="A0A1X7TM52"/>
<feature type="compositionally biased region" description="Basic residues" evidence="2">
    <location>
        <begin position="1216"/>
        <end position="1226"/>
    </location>
</feature>
<dbReference type="InterPro" id="IPR041677">
    <property type="entry name" value="DNA2/NAM7_AAA_11"/>
</dbReference>
<dbReference type="PANTHER" id="PTHR10887:SF365">
    <property type="entry name" value="HELICASE WITH ZINC FINGER DOMAIN-RELATED"/>
    <property type="match status" value="1"/>
</dbReference>
<sequence>MEQMKINLHPRQICIIASTRKQLNHIRDMANKYKEYEAVRKVSFKPSFMIQGHEFQAIFLSLFEPIENDELNAFYVKSLFNPFVFNTVITRAKFRVVAVGRLNEVQQFENDTLSHPCRTQTEILEEKFALIEFNLEELEKEKLDVLEELKGVKLISAKKDMQIEDLKNENSKVLKELMSKKDEVAALETKLSMRQYQKIKYMIEIKKELEKVQREQEERDKEEKRQQEIQLEYEMKENFLTRMKSKLLSKGLDVPDLQMYLEQEEVDEVAGHISKDWYKFGKIMKVEESTLDDIKGEGKDKQERKRKLLEHLIRKKVRFEDIIYGLYDSTNEYDPFVNGILEYLFRIRIKQPEESSDGQNPTKNKKWNNSSKLEEKQSRSYRKQSPMSKPHDQSLPPSLTVIRQRRRIPVPWQAKFDERRKKQPTSSQLKSCSHLNDLTPGNYQEHFYSALWLEEDEHIKKLSRKCDGVDYKLTIYDQKKVPEFLAQNPFHKYRYGYISGLKLTDDKIEYATQASDNVSLSHPDSSTHLCIAFKHTYNFSCLENRMYIVADHPSNSLFEAIKNGTKVEDGSEIKISAQFIVKYSYFDHLQHAVVKVPEYVLKCLLPDVFSFGDPFLTFDPQHSDFRCMELDKKHQLKALEMIAFESPSIGKPAPPVILYGPFGTGKTRILARAAYEVMMNGISKKKSTRILISAHHEISITTFINAYFGVIEKKIFPSTPLPFKVILITKQENKGVYADMYMTPEKFAEDSTDIRTMSHVIIIATYTTSLKLHQHLYSPEGFFTHLFLDEAAQVREPEAITPLALATKDAKIVLAGDTQQVGPNILVLGEEAKKFGLNVSLLQRLLMKYEEIGSVATRYVTKLSVNYRSHNSLIDLPNLFYENLELNTDKNFQKCNGPTGYKFVSAKSRLVKKYDDPDQQGIEACIVLEEVRSYLERMKHINPKFNLRHGVCIITSTRKQLNRIKTMAFRYKEYEAVREVSFNPSFIIQGHEFQAIFLSLFELVEDDDEMNVSYIKSLFNPYVFNTAITRAKFRVVAIGSPDEVKQFELDTLSHPDRGGNTTQCWHKYLELCTKLKSISNSKHRILPKFKRKKVEQKVVLSNDGQDASLEKDTVAKTEMEDECKAGGELQQNNHQSDKPEATTRQLSLIEERLEKLETEKNGRIKTLEEENDLLKKELKQLKQELEDKRKHDQESKSSSISDRATPQRQNEDIPKPQHKTKSKKKK</sequence>
<evidence type="ECO:0000259" key="3">
    <source>
        <dbReference type="Pfam" id="PF13086"/>
    </source>
</evidence>
<evidence type="ECO:0000256" key="1">
    <source>
        <dbReference type="SAM" id="Coils"/>
    </source>
</evidence>
<feature type="compositionally biased region" description="Polar residues" evidence="2">
    <location>
        <begin position="424"/>
        <end position="435"/>
    </location>
</feature>
<feature type="domain" description="DNA2/NAM7 helicase-like C-terminal" evidence="4">
    <location>
        <begin position="837"/>
        <end position="1040"/>
    </location>
</feature>
<evidence type="ECO:0000259" key="4">
    <source>
        <dbReference type="Pfam" id="PF13087"/>
    </source>
</evidence>
<reference evidence="5" key="1">
    <citation type="submission" date="2017-05" db="UniProtKB">
        <authorList>
            <consortium name="EnsemblMetazoa"/>
        </authorList>
    </citation>
    <scope>IDENTIFICATION</scope>
</reference>
<name>A0A1X7TM52_AMPQE</name>
<dbReference type="Pfam" id="PF13086">
    <property type="entry name" value="AAA_11"/>
    <property type="match status" value="1"/>
</dbReference>